<gene>
    <name evidence="3" type="ORF">HOC_17596</name>
</gene>
<comment type="caution">
    <text evidence="3">The sequence shown here is derived from an EMBL/GenBank/DDBJ whole genome shotgun (WGS) entry which is preliminary data.</text>
</comment>
<sequence length="155" mass="17719">MASYIDKRLYDGEHVVYRGRFHGLSWVPGWLALIFLGVLVIGIVMFISEQIRLRTTEFVITDRRVILKSGFFRADVQEITLDAIEGSAIHQGPLGRLFHYGRLTIRGRGDTHIHFPSMARPSRFRAEAEHARHDSEQEPADRIVRELDEISGHAA</sequence>
<dbReference type="OrthoDB" id="7364486at2"/>
<reference evidence="3 4" key="1">
    <citation type="journal article" date="2014" name="Antonie Van Leeuwenhoek">
        <title>Hyphomonas beringensis sp. nov. and Hyphomonas chukchiensis sp. nov., isolated from surface seawater of the Bering Sea and Chukchi Sea.</title>
        <authorList>
            <person name="Li C."/>
            <person name="Lai Q."/>
            <person name="Li G."/>
            <person name="Dong C."/>
            <person name="Wang J."/>
            <person name="Liao Y."/>
            <person name="Shao Z."/>
        </authorList>
    </citation>
    <scope>NUCLEOTIDE SEQUENCE [LARGE SCALE GENOMIC DNA]</scope>
    <source>
        <strain evidence="3 4">SCH89</strain>
    </source>
</reference>
<keyword evidence="1" id="KW-0812">Transmembrane</keyword>
<accession>A0A059G2F6</accession>
<dbReference type="eggNOG" id="COG3428">
    <property type="taxonomic scope" value="Bacteria"/>
</dbReference>
<dbReference type="RefSeq" id="WP_035540998.1">
    <property type="nucleotide sequence ID" value="NZ_ARYL01000038.1"/>
</dbReference>
<feature type="domain" description="YdbS-like PH" evidence="2">
    <location>
        <begin position="54"/>
        <end position="126"/>
    </location>
</feature>
<protein>
    <recommendedName>
        <fullName evidence="2">YdbS-like PH domain-containing protein</fullName>
    </recommendedName>
</protein>
<evidence type="ECO:0000313" key="4">
    <source>
        <dbReference type="Proteomes" id="UP000024942"/>
    </source>
</evidence>
<organism evidence="3 4">
    <name type="scientific">Hyphomonas oceanitis SCH89</name>
    <dbReference type="NCBI Taxonomy" id="1280953"/>
    <lineage>
        <taxon>Bacteria</taxon>
        <taxon>Pseudomonadati</taxon>
        <taxon>Pseudomonadota</taxon>
        <taxon>Alphaproteobacteria</taxon>
        <taxon>Hyphomonadales</taxon>
        <taxon>Hyphomonadaceae</taxon>
        <taxon>Hyphomonas</taxon>
    </lineage>
</organism>
<feature type="transmembrane region" description="Helical" evidence="1">
    <location>
        <begin position="27"/>
        <end position="47"/>
    </location>
</feature>
<keyword evidence="4" id="KW-1185">Reference proteome</keyword>
<evidence type="ECO:0000256" key="1">
    <source>
        <dbReference type="SAM" id="Phobius"/>
    </source>
</evidence>
<dbReference type="Pfam" id="PF03703">
    <property type="entry name" value="bPH_2"/>
    <property type="match status" value="1"/>
</dbReference>
<dbReference type="Proteomes" id="UP000024942">
    <property type="component" value="Unassembled WGS sequence"/>
</dbReference>
<keyword evidence="1" id="KW-1133">Transmembrane helix</keyword>
<dbReference type="PANTHER" id="PTHR37938:SF1">
    <property type="entry name" value="BLL0215 PROTEIN"/>
    <property type="match status" value="1"/>
</dbReference>
<dbReference type="EMBL" id="ARYL01000038">
    <property type="protein sequence ID" value="KDA01047.1"/>
    <property type="molecule type" value="Genomic_DNA"/>
</dbReference>
<dbReference type="PATRIC" id="fig|1280953.3.peg.3523"/>
<evidence type="ECO:0000313" key="3">
    <source>
        <dbReference type="EMBL" id="KDA01047.1"/>
    </source>
</evidence>
<dbReference type="AlphaFoldDB" id="A0A059G2F6"/>
<proteinExistence type="predicted"/>
<keyword evidence="1" id="KW-0472">Membrane</keyword>
<dbReference type="STRING" id="1280953.HOC_17596"/>
<name>A0A059G2F6_9PROT</name>
<dbReference type="InterPro" id="IPR005182">
    <property type="entry name" value="YdbS-like_PH"/>
</dbReference>
<dbReference type="PANTHER" id="PTHR37938">
    <property type="entry name" value="BLL0215 PROTEIN"/>
    <property type="match status" value="1"/>
</dbReference>
<evidence type="ECO:0000259" key="2">
    <source>
        <dbReference type="Pfam" id="PF03703"/>
    </source>
</evidence>